<dbReference type="HAMAP" id="MF_01844">
    <property type="entry name" value="NhaA"/>
    <property type="match status" value="1"/>
</dbReference>
<evidence type="ECO:0000313" key="9">
    <source>
        <dbReference type="Proteomes" id="UP001139028"/>
    </source>
</evidence>
<feature type="transmembrane region" description="Helical" evidence="7">
    <location>
        <begin position="227"/>
        <end position="256"/>
    </location>
</feature>
<feature type="transmembrane region" description="Helical" evidence="7">
    <location>
        <begin position="112"/>
        <end position="134"/>
    </location>
</feature>
<keyword evidence="4 7" id="KW-1133">Transmembrane helix</keyword>
<evidence type="ECO:0000256" key="2">
    <source>
        <dbReference type="ARBA" id="ARBA00022475"/>
    </source>
</evidence>
<name>A0A9X2ES75_9GAMM</name>
<dbReference type="GO" id="GO:0006885">
    <property type="term" value="P:regulation of pH"/>
    <property type="evidence" value="ECO:0007669"/>
    <property type="project" value="UniProtKB-UniRule"/>
</dbReference>
<dbReference type="NCBIfam" id="TIGR00773">
    <property type="entry name" value="NhaA"/>
    <property type="match status" value="1"/>
</dbReference>
<evidence type="ECO:0000256" key="3">
    <source>
        <dbReference type="ARBA" id="ARBA00022692"/>
    </source>
</evidence>
<organism evidence="8 9">
    <name type="scientific">Microbulbifer okhotskensis</name>
    <dbReference type="NCBI Taxonomy" id="2926617"/>
    <lineage>
        <taxon>Bacteria</taxon>
        <taxon>Pseudomonadati</taxon>
        <taxon>Pseudomonadota</taxon>
        <taxon>Gammaproteobacteria</taxon>
        <taxon>Cellvibrionales</taxon>
        <taxon>Microbulbiferaceae</taxon>
        <taxon>Microbulbifer</taxon>
    </lineage>
</organism>
<comment type="similarity">
    <text evidence="7">Belongs to the NhaA Na(+)/H(+) (TC 2.A.33) antiporter family.</text>
</comment>
<keyword evidence="9" id="KW-1185">Reference proteome</keyword>
<dbReference type="Proteomes" id="UP001139028">
    <property type="component" value="Unassembled WGS sequence"/>
</dbReference>
<feature type="transmembrane region" description="Helical" evidence="7">
    <location>
        <begin position="313"/>
        <end position="334"/>
    </location>
</feature>
<keyword evidence="2 7" id="KW-1003">Cell membrane</keyword>
<feature type="transmembrane region" description="Helical" evidence="7">
    <location>
        <begin position="29"/>
        <end position="50"/>
    </location>
</feature>
<dbReference type="InterPro" id="IPR023171">
    <property type="entry name" value="Na/H_antiporter_dom_sf"/>
</dbReference>
<evidence type="ECO:0000313" key="8">
    <source>
        <dbReference type="EMBL" id="MCO1336836.1"/>
    </source>
</evidence>
<comment type="caution">
    <text evidence="8">The sequence shown here is derived from an EMBL/GenBank/DDBJ whole genome shotgun (WGS) entry which is preliminary data.</text>
</comment>
<keyword evidence="7" id="KW-0050">Antiport</keyword>
<dbReference type="GO" id="GO:0005886">
    <property type="term" value="C:plasma membrane"/>
    <property type="evidence" value="ECO:0007669"/>
    <property type="project" value="UniProtKB-SubCell"/>
</dbReference>
<dbReference type="PANTHER" id="PTHR30341:SF0">
    <property type="entry name" value="NA(+)_H(+) ANTIPORTER NHAA"/>
    <property type="match status" value="1"/>
</dbReference>
<feature type="transmembrane region" description="Helical" evidence="7">
    <location>
        <begin position="146"/>
        <end position="165"/>
    </location>
</feature>
<keyword evidence="7" id="KW-0406">Ion transport</keyword>
<evidence type="ECO:0000256" key="5">
    <source>
        <dbReference type="ARBA" id="ARBA00023136"/>
    </source>
</evidence>
<dbReference type="Pfam" id="PF06965">
    <property type="entry name" value="Na_H_antiport_1"/>
    <property type="match status" value="1"/>
</dbReference>
<evidence type="ECO:0000256" key="4">
    <source>
        <dbReference type="ARBA" id="ARBA00022989"/>
    </source>
</evidence>
<gene>
    <name evidence="7 8" type="primary">nhaA</name>
    <name evidence="8" type="ORF">MO867_21135</name>
</gene>
<dbReference type="InterPro" id="IPR004670">
    <property type="entry name" value="NhaA"/>
</dbReference>
<dbReference type="PANTHER" id="PTHR30341">
    <property type="entry name" value="SODIUM ION/PROTON ANTIPORTER NHAA-RELATED"/>
    <property type="match status" value="1"/>
</dbReference>
<keyword evidence="7" id="KW-0915">Sodium</keyword>
<feature type="transmembrane region" description="Helical" evidence="7">
    <location>
        <begin position="381"/>
        <end position="407"/>
    </location>
</feature>
<sequence>MIKDQKENPETTRLPKELVDRLQRPFVRFLHIASAGGAVLLLFTVAALVLSNSPWADSFEHVWETPIGFRVSSLEFARSLREWINDGLMTLFFFLVALELKRELVLGELNNPRMAALSISAALGGMIAPALIYLALQSGQPGQNGWGTVMATDTAFVIGCLALLGSRIPQSLRVFMLSLAIVDDIGAILVVAIGYSGNIVWGALALAALGLVVLRALAILGFRGFPLYFLVGGLIWLAVDASGIHATITGVILGLMTPARRWVSDNRLYEILDQVIAHPGIHESSADTKDRETLQIAEVAVRETLSPLERLEIWLHPWVGFAIMPLFAFANAGLPLTFNGLGNSVTVAIFLGFVLGKPVGILLFSWLAIRSHIAIRPPELSWRLLIGGSLLAGIGFTMALFIANMAFGKSLIDSAKLGIVLASVFSAVAGLALLMWLPARGKTP</sequence>
<evidence type="ECO:0000256" key="7">
    <source>
        <dbReference type="HAMAP-Rule" id="MF_01844"/>
    </source>
</evidence>
<dbReference type="EMBL" id="JALBWM010000209">
    <property type="protein sequence ID" value="MCO1336836.1"/>
    <property type="molecule type" value="Genomic_DNA"/>
</dbReference>
<feature type="transmembrane region" description="Helical" evidence="7">
    <location>
        <begin position="346"/>
        <end position="369"/>
    </location>
</feature>
<keyword evidence="7" id="KW-0813">Transport</keyword>
<feature type="transmembrane region" description="Helical" evidence="7">
    <location>
        <begin position="172"/>
        <end position="193"/>
    </location>
</feature>
<keyword evidence="3 7" id="KW-0812">Transmembrane</keyword>
<feature type="transmembrane region" description="Helical" evidence="7">
    <location>
        <begin position="419"/>
        <end position="439"/>
    </location>
</feature>
<reference evidence="8" key="1">
    <citation type="journal article" date="2022" name="Arch. Microbiol.">
        <title>Microbulbifer okhotskensis sp. nov., isolated from a deep bottom sediment of the Okhotsk Sea.</title>
        <authorList>
            <person name="Romanenko L."/>
            <person name="Kurilenko V."/>
            <person name="Otstavnykh N."/>
            <person name="Velansky P."/>
            <person name="Isaeva M."/>
            <person name="Mikhailov V."/>
        </authorList>
    </citation>
    <scope>NUCLEOTIDE SEQUENCE</scope>
    <source>
        <strain evidence="8">OS29</strain>
    </source>
</reference>
<dbReference type="Gene3D" id="1.20.1530.10">
    <property type="entry name" value="Na+/H+ antiporter like domain"/>
    <property type="match status" value="1"/>
</dbReference>
<dbReference type="RefSeq" id="WP_252472804.1">
    <property type="nucleotide sequence ID" value="NZ_JALBWM010000209.1"/>
</dbReference>
<evidence type="ECO:0000256" key="6">
    <source>
        <dbReference type="ARBA" id="ARBA00023201"/>
    </source>
</evidence>
<evidence type="ECO:0000256" key="1">
    <source>
        <dbReference type="ARBA" id="ARBA00004429"/>
    </source>
</evidence>
<comment type="function">
    <text evidence="7">Na(+)/H(+) antiporter that extrudes sodium in exchange for external protons.</text>
</comment>
<dbReference type="AlphaFoldDB" id="A0A9X2ES75"/>
<protein>
    <recommendedName>
        <fullName evidence="7">Na(+)/H(+) antiporter NhaA</fullName>
    </recommendedName>
    <alternativeName>
        <fullName evidence="7">Sodium/proton antiporter NhaA</fullName>
    </alternativeName>
</protein>
<feature type="transmembrane region" description="Helical" evidence="7">
    <location>
        <begin position="199"/>
        <end position="220"/>
    </location>
</feature>
<keyword evidence="6 7" id="KW-0739">Sodium transport</keyword>
<accession>A0A9X2ES75</accession>
<proteinExistence type="inferred from homology"/>
<dbReference type="GO" id="GO:0015385">
    <property type="term" value="F:sodium:proton antiporter activity"/>
    <property type="evidence" value="ECO:0007669"/>
    <property type="project" value="UniProtKB-UniRule"/>
</dbReference>
<comment type="catalytic activity">
    <reaction evidence="7">
        <text>Na(+)(in) + 2 H(+)(out) = Na(+)(out) + 2 H(+)(in)</text>
        <dbReference type="Rhea" id="RHEA:29251"/>
        <dbReference type="ChEBI" id="CHEBI:15378"/>
        <dbReference type="ChEBI" id="CHEBI:29101"/>
    </reaction>
</comment>
<keyword evidence="5 7" id="KW-0472">Membrane</keyword>
<comment type="subcellular location">
    <subcellularLocation>
        <location evidence="1">Cell inner membrane</location>
        <topology evidence="1">Multi-pass membrane protein</topology>
    </subcellularLocation>
    <subcellularLocation>
        <location evidence="7">Cell membrane</location>
        <topology evidence="7">Multi-pass membrane protein</topology>
    </subcellularLocation>
</comment>